<dbReference type="AlphaFoldDB" id="A0A0W1B4P2"/>
<dbReference type="GO" id="GO:0005524">
    <property type="term" value="F:ATP binding"/>
    <property type="evidence" value="ECO:0007669"/>
    <property type="project" value="UniProtKB-KW"/>
</dbReference>
<evidence type="ECO:0000256" key="14">
    <source>
        <dbReference type="SAM" id="Phobius"/>
    </source>
</evidence>
<dbReference type="InterPro" id="IPR003594">
    <property type="entry name" value="HATPase_dom"/>
</dbReference>
<keyword evidence="6" id="KW-0808">Transferase</keyword>
<comment type="subcellular location">
    <subcellularLocation>
        <location evidence="2">Cell membrane</location>
        <topology evidence="2">Multi-pass membrane protein</topology>
    </subcellularLocation>
</comment>
<keyword evidence="12" id="KW-0902">Two-component regulatory system</keyword>
<proteinExistence type="predicted"/>
<dbReference type="Proteomes" id="UP000054709">
    <property type="component" value="Unassembled WGS sequence"/>
</dbReference>
<keyword evidence="7 14" id="KW-0812">Transmembrane</keyword>
<dbReference type="SMART" id="SM00388">
    <property type="entry name" value="HisKA"/>
    <property type="match status" value="1"/>
</dbReference>
<dbReference type="PANTHER" id="PTHR45453">
    <property type="entry name" value="PHOSPHATE REGULON SENSOR PROTEIN PHOR"/>
    <property type="match status" value="1"/>
</dbReference>
<evidence type="ECO:0000256" key="13">
    <source>
        <dbReference type="ARBA" id="ARBA00023136"/>
    </source>
</evidence>
<organism evidence="16 17">
    <name type="scientific">Paenibacillus etheri</name>
    <dbReference type="NCBI Taxonomy" id="1306852"/>
    <lineage>
        <taxon>Bacteria</taxon>
        <taxon>Bacillati</taxon>
        <taxon>Bacillota</taxon>
        <taxon>Bacilli</taxon>
        <taxon>Bacillales</taxon>
        <taxon>Paenibacillaceae</taxon>
        <taxon>Paenibacillus</taxon>
    </lineage>
</organism>
<dbReference type="GO" id="GO:0005886">
    <property type="term" value="C:plasma membrane"/>
    <property type="evidence" value="ECO:0007669"/>
    <property type="project" value="UniProtKB-SubCell"/>
</dbReference>
<evidence type="ECO:0000256" key="9">
    <source>
        <dbReference type="ARBA" id="ARBA00022777"/>
    </source>
</evidence>
<dbReference type="SUPFAM" id="SSF55874">
    <property type="entry name" value="ATPase domain of HSP90 chaperone/DNA topoisomerase II/histidine kinase"/>
    <property type="match status" value="1"/>
</dbReference>
<feature type="domain" description="Histidine kinase" evidence="15">
    <location>
        <begin position="121"/>
        <end position="328"/>
    </location>
</feature>
<dbReference type="CDD" id="cd00082">
    <property type="entry name" value="HisKA"/>
    <property type="match status" value="1"/>
</dbReference>
<dbReference type="PROSITE" id="PS50109">
    <property type="entry name" value="HIS_KIN"/>
    <property type="match status" value="1"/>
</dbReference>
<keyword evidence="11 14" id="KW-1133">Transmembrane helix</keyword>
<name>A0A0W1B4P2_9BACL</name>
<comment type="catalytic activity">
    <reaction evidence="1">
        <text>ATP + protein L-histidine = ADP + protein N-phospho-L-histidine.</text>
        <dbReference type="EC" id="2.7.13.3"/>
    </reaction>
</comment>
<dbReference type="GO" id="GO:0016036">
    <property type="term" value="P:cellular response to phosphate starvation"/>
    <property type="evidence" value="ECO:0007669"/>
    <property type="project" value="TreeGrafter"/>
</dbReference>
<dbReference type="PRINTS" id="PR00344">
    <property type="entry name" value="BCTRLSENSOR"/>
</dbReference>
<keyword evidence="5" id="KW-0597">Phosphoprotein</keyword>
<dbReference type="InterPro" id="IPR005467">
    <property type="entry name" value="His_kinase_dom"/>
</dbReference>
<evidence type="ECO:0000256" key="8">
    <source>
        <dbReference type="ARBA" id="ARBA00022741"/>
    </source>
</evidence>
<protein>
    <recommendedName>
        <fullName evidence="3">histidine kinase</fullName>
        <ecNumber evidence="3">2.7.13.3</ecNumber>
    </recommendedName>
</protein>
<evidence type="ECO:0000256" key="6">
    <source>
        <dbReference type="ARBA" id="ARBA00022679"/>
    </source>
</evidence>
<evidence type="ECO:0000256" key="4">
    <source>
        <dbReference type="ARBA" id="ARBA00022475"/>
    </source>
</evidence>
<dbReference type="EMBL" id="LCZJ02000012">
    <property type="protein sequence ID" value="KTD88532.1"/>
    <property type="molecule type" value="Genomic_DNA"/>
</dbReference>
<gene>
    <name evidence="16" type="ORF">UQ64_04215</name>
</gene>
<reference evidence="16 17" key="1">
    <citation type="journal article" date="2015" name="Int. Biodeterior. Biodegradation">
        <title>Physiological and genetic screening methods for the isolation of methyl tert-butyl ether-degrading bacteria for bioremediation purposes.</title>
        <authorList>
            <person name="Guisado I.M."/>
            <person name="Purswani J."/>
            <person name="Gonzalez Lopez J."/>
            <person name="Pozo C."/>
        </authorList>
    </citation>
    <scope>NUCLEOTIDE SEQUENCE [LARGE SCALE GENOMIC DNA]</scope>
    <source>
        <strain evidence="16 17">SH7</strain>
    </source>
</reference>
<keyword evidence="10" id="KW-0067">ATP-binding</keyword>
<dbReference type="PANTHER" id="PTHR45453:SF2">
    <property type="entry name" value="HISTIDINE KINASE"/>
    <property type="match status" value="1"/>
</dbReference>
<dbReference type="OrthoDB" id="9780487at2"/>
<dbReference type="GO" id="GO:0004721">
    <property type="term" value="F:phosphoprotein phosphatase activity"/>
    <property type="evidence" value="ECO:0007669"/>
    <property type="project" value="TreeGrafter"/>
</dbReference>
<comment type="caution">
    <text evidence="16">The sequence shown here is derived from an EMBL/GenBank/DDBJ whole genome shotgun (WGS) entry which is preliminary data.</text>
</comment>
<evidence type="ECO:0000256" key="10">
    <source>
        <dbReference type="ARBA" id="ARBA00022840"/>
    </source>
</evidence>
<dbReference type="InterPro" id="IPR003661">
    <property type="entry name" value="HisK_dim/P_dom"/>
</dbReference>
<evidence type="ECO:0000256" key="12">
    <source>
        <dbReference type="ARBA" id="ARBA00023012"/>
    </source>
</evidence>
<dbReference type="InterPro" id="IPR004358">
    <property type="entry name" value="Sig_transdc_His_kin-like_C"/>
</dbReference>
<dbReference type="InterPro" id="IPR036890">
    <property type="entry name" value="HATPase_C_sf"/>
</dbReference>
<feature type="transmembrane region" description="Helical" evidence="14">
    <location>
        <begin position="12"/>
        <end position="29"/>
    </location>
</feature>
<feature type="transmembrane region" description="Helical" evidence="14">
    <location>
        <begin position="35"/>
        <end position="55"/>
    </location>
</feature>
<dbReference type="RefSeq" id="WP_060621661.1">
    <property type="nucleotide sequence ID" value="NZ_LCZJ02000012.1"/>
</dbReference>
<evidence type="ECO:0000256" key="7">
    <source>
        <dbReference type="ARBA" id="ARBA00022692"/>
    </source>
</evidence>
<dbReference type="EC" id="2.7.13.3" evidence="3"/>
<keyword evidence="17" id="KW-1185">Reference proteome</keyword>
<keyword evidence="9" id="KW-0418">Kinase</keyword>
<evidence type="ECO:0000256" key="3">
    <source>
        <dbReference type="ARBA" id="ARBA00012438"/>
    </source>
</evidence>
<evidence type="ECO:0000313" key="16">
    <source>
        <dbReference type="EMBL" id="KTD88532.1"/>
    </source>
</evidence>
<sequence>MKLFWKDQLPFILFYLLQVLLVPPLYWLTGEDRPLSIMLYGIALSTVVLLLYLGYRYAQHRRLYAALSNPKRMLEEHLVSLGDTPLPEAIHELLQLIDRQYQDQINLHVRRMDQHIVFMNRWVHQMKTPLSVIQLSLEDLEDEAAISIQEELERLRRGLEMVIYTSRLDQFEDDFQVEPLVLSKVVSESVAENRRLFIRRGIKVNIQINPNFTVYSDAKWLMFMLTQILTNAVNYTSGTDKTVTLSSQHIGTDLVLNITDQGIGISPEDLKRVFNPYFTGERGRQYHESTGMGLYLVREICNRLGHTVELQSKLGEGTTVQIAFHNSDHLQK</sequence>
<evidence type="ECO:0000256" key="2">
    <source>
        <dbReference type="ARBA" id="ARBA00004651"/>
    </source>
</evidence>
<evidence type="ECO:0000259" key="15">
    <source>
        <dbReference type="PROSITE" id="PS50109"/>
    </source>
</evidence>
<dbReference type="InterPro" id="IPR050351">
    <property type="entry name" value="BphY/WalK/GraS-like"/>
</dbReference>
<dbReference type="SMART" id="SM00387">
    <property type="entry name" value="HATPase_c"/>
    <property type="match status" value="1"/>
</dbReference>
<keyword evidence="8" id="KW-0547">Nucleotide-binding</keyword>
<dbReference type="GO" id="GO:0000155">
    <property type="term" value="F:phosphorelay sensor kinase activity"/>
    <property type="evidence" value="ECO:0007669"/>
    <property type="project" value="InterPro"/>
</dbReference>
<evidence type="ECO:0000256" key="5">
    <source>
        <dbReference type="ARBA" id="ARBA00022553"/>
    </source>
</evidence>
<evidence type="ECO:0000256" key="11">
    <source>
        <dbReference type="ARBA" id="ARBA00022989"/>
    </source>
</evidence>
<accession>A0A0W1B4P2</accession>
<evidence type="ECO:0000313" key="17">
    <source>
        <dbReference type="Proteomes" id="UP000054709"/>
    </source>
</evidence>
<keyword evidence="13 14" id="KW-0472">Membrane</keyword>
<dbReference type="Pfam" id="PF02518">
    <property type="entry name" value="HATPase_c"/>
    <property type="match status" value="1"/>
</dbReference>
<dbReference type="Gene3D" id="3.30.565.10">
    <property type="entry name" value="Histidine kinase-like ATPase, C-terminal domain"/>
    <property type="match status" value="1"/>
</dbReference>
<keyword evidence="4" id="KW-1003">Cell membrane</keyword>
<evidence type="ECO:0000256" key="1">
    <source>
        <dbReference type="ARBA" id="ARBA00000085"/>
    </source>
</evidence>